<dbReference type="CDD" id="cd12148">
    <property type="entry name" value="fungal_TF_MHR"/>
    <property type="match status" value="1"/>
</dbReference>
<sequence>MSNQNPSPYYPSSQAARYHTIPPKTDVSNTNYQNSAQLLHQPIPPIVFNYDYRPASGPANHPYSSPLPVSEQQMRKTHVPNSIPLIFNPLGQAQRPFTQQNSYSIPYAPVSNPSPMYFMPQAPVYQHGRVVGEDRYIGNSTRPVVNDRYVSGSKLADGATNIPFQRVQTYQESHGMMPTNVTPLSVVTTDMNGSHSAGNPSPVENDVKNYIPTKTKKNSRPKINKIVSEKKKSKKTGLKKQRLDLCEHSNDEIFTKFSEVLAIKVDRVDIAKAYSYIIEDELEQKLFDLFVNKLTLFIDVFLPEDRFQKVISELALYDETRMILDSIFCLSSLIFQRMNPEAIDPLCPLKYYQRTVNSIRYHLSLPEVEYQESGILARCLISTNLLCIYELFFVAIDSTYIKGAGSILSSILSKWNKSESLLKVSPFYNTCFWAMFVCDLVLSLKLEARSTYSLEKMWRQMEPSFFQTFDEYPVESEEASVSEVTHSNFLVSRKTTTWWQHKIMLLLCDITEYLNASEVSTKHDFEANRRFDRWKSLNLQLEEFEKNMPVYLKPLIYKPASGDRLFPLIYFKDEQTAIVTLNYKLAKLTLHVALCRNTVGQNKELVQQEIKKYATNYREKLSKDVVGIMQTYDSNQKIWPVNIHALRQAAKYIDKNSPDFAELKQLIIKVANFSHAGLHIKSMVDEQAEDK</sequence>
<dbReference type="GO" id="GO:0003700">
    <property type="term" value="F:DNA-binding transcription factor activity"/>
    <property type="evidence" value="ECO:0007669"/>
    <property type="project" value="TreeGrafter"/>
</dbReference>
<keyword evidence="1" id="KW-0539">Nucleus</keyword>
<dbReference type="PANTHER" id="PTHR37534">
    <property type="entry name" value="TRANSCRIPTIONAL ACTIVATOR PROTEIN UGA3"/>
    <property type="match status" value="1"/>
</dbReference>
<comment type="caution">
    <text evidence="2">The sequence shown here is derived from an EMBL/GenBank/DDBJ whole genome shotgun (WGS) entry which is preliminary data.</text>
</comment>
<dbReference type="Proteomes" id="UP000195602">
    <property type="component" value="Unassembled WGS sequence"/>
</dbReference>
<dbReference type="KEGG" id="clus:A9F13_19g01023"/>
<organism evidence="2 3">
    <name type="scientific">Clavispora lusitaniae</name>
    <name type="common">Candida lusitaniae</name>
    <dbReference type="NCBI Taxonomy" id="36911"/>
    <lineage>
        <taxon>Eukaryota</taxon>
        <taxon>Fungi</taxon>
        <taxon>Dikarya</taxon>
        <taxon>Ascomycota</taxon>
        <taxon>Saccharomycotina</taxon>
        <taxon>Pichiomycetes</taxon>
        <taxon>Metschnikowiaceae</taxon>
        <taxon>Clavispora</taxon>
    </lineage>
</organism>
<dbReference type="GO" id="GO:0045944">
    <property type="term" value="P:positive regulation of transcription by RNA polymerase II"/>
    <property type="evidence" value="ECO:0007669"/>
    <property type="project" value="TreeGrafter"/>
</dbReference>
<dbReference type="GO" id="GO:0000976">
    <property type="term" value="F:transcription cis-regulatory region binding"/>
    <property type="evidence" value="ECO:0007669"/>
    <property type="project" value="TreeGrafter"/>
</dbReference>
<name>A0AA91T028_CLALS</name>
<evidence type="ECO:0000313" key="3">
    <source>
        <dbReference type="Proteomes" id="UP000195602"/>
    </source>
</evidence>
<protein>
    <submittedName>
        <fullName evidence="2">Uncharacterized protein</fullName>
    </submittedName>
</protein>
<evidence type="ECO:0000313" key="2">
    <source>
        <dbReference type="EMBL" id="OVF06694.1"/>
    </source>
</evidence>
<dbReference type="EMBL" id="LYUB02000019">
    <property type="protein sequence ID" value="OVF06694.1"/>
    <property type="molecule type" value="Genomic_DNA"/>
</dbReference>
<accession>A0AA91T028</accession>
<evidence type="ECO:0000256" key="1">
    <source>
        <dbReference type="ARBA" id="ARBA00023242"/>
    </source>
</evidence>
<dbReference type="PANTHER" id="PTHR37534:SF2">
    <property type="entry name" value="N-ACETYLTRANSFERASE DOMAIN-CONTAINING PROTEIN"/>
    <property type="match status" value="1"/>
</dbReference>
<reference evidence="2 3" key="1">
    <citation type="submission" date="2017-04" db="EMBL/GenBank/DDBJ databases">
        <title>Draft genome of the yeast Clavispora lusitaniae type strain CBS 6936.</title>
        <authorList>
            <person name="Durrens P."/>
            <person name="Klopp C."/>
            <person name="Biteau N."/>
            <person name="Fitton-Ouhabi V."/>
            <person name="Dementhon K."/>
            <person name="Accoceberry I."/>
            <person name="Sherman D.J."/>
            <person name="Noel T."/>
        </authorList>
    </citation>
    <scope>NUCLEOTIDE SEQUENCE [LARGE SCALE GENOMIC DNA]</scope>
    <source>
        <strain evidence="2 3">CBS 6936</strain>
    </source>
</reference>
<proteinExistence type="predicted"/>
<dbReference type="AlphaFoldDB" id="A0AA91T028"/>
<dbReference type="GO" id="GO:0005634">
    <property type="term" value="C:nucleus"/>
    <property type="evidence" value="ECO:0007669"/>
    <property type="project" value="TreeGrafter"/>
</dbReference>
<gene>
    <name evidence="2" type="ORF">A9F13_19g01023</name>
</gene>